<gene>
    <name evidence="1" type="primary">metW</name>
    <name evidence="1" type="ORF">DEH80_04025</name>
</gene>
<dbReference type="SUPFAM" id="SSF53335">
    <property type="entry name" value="S-adenosyl-L-methionine-dependent methyltransferases"/>
    <property type="match status" value="1"/>
</dbReference>
<dbReference type="Pfam" id="PF07021">
    <property type="entry name" value="MetW"/>
    <property type="match status" value="1"/>
</dbReference>
<dbReference type="InterPro" id="IPR010743">
    <property type="entry name" value="Methionine_synth_MetW"/>
</dbReference>
<dbReference type="Gene3D" id="3.40.50.150">
    <property type="entry name" value="Vaccinia Virus protein VP39"/>
    <property type="match status" value="1"/>
</dbReference>
<dbReference type="NCBIfam" id="TIGR02081">
    <property type="entry name" value="metW"/>
    <property type="match status" value="1"/>
</dbReference>
<dbReference type="OrthoDB" id="9792690at2"/>
<comment type="caution">
    <text evidence="1">The sequence shown here is derived from an EMBL/GenBank/DDBJ whole genome shotgun (WGS) entry which is preliminary data.</text>
</comment>
<evidence type="ECO:0000313" key="2">
    <source>
        <dbReference type="Proteomes" id="UP000251800"/>
    </source>
</evidence>
<protein>
    <submittedName>
        <fullName evidence="1">Methionine biosynthesis protein MetW</fullName>
    </submittedName>
</protein>
<dbReference type="CDD" id="cd02440">
    <property type="entry name" value="AdoMet_MTases"/>
    <property type="match status" value="1"/>
</dbReference>
<name>A0A363UP65_9GAMM</name>
<dbReference type="InterPro" id="IPR029063">
    <property type="entry name" value="SAM-dependent_MTases_sf"/>
</dbReference>
<reference evidence="1 2" key="1">
    <citation type="submission" date="2018-05" db="EMBL/GenBank/DDBJ databases">
        <title>Abyssibacter profundi OUC007T gen. nov., sp. nov, a marine bacterium isolated from seawater of the Mariana Trench.</title>
        <authorList>
            <person name="Zhou S."/>
        </authorList>
    </citation>
    <scope>NUCLEOTIDE SEQUENCE [LARGE SCALE GENOMIC DNA]</scope>
    <source>
        <strain evidence="1 2">OUC007</strain>
    </source>
</reference>
<accession>A0A363UP65</accession>
<dbReference type="EMBL" id="QEQK01000003">
    <property type="protein sequence ID" value="PWN57224.1"/>
    <property type="molecule type" value="Genomic_DNA"/>
</dbReference>
<dbReference type="AlphaFoldDB" id="A0A363UP65"/>
<evidence type="ECO:0000313" key="1">
    <source>
        <dbReference type="EMBL" id="PWN57224.1"/>
    </source>
</evidence>
<sequence>MRADLALMSRWIPAGASVLDLGCGDGTLLHSLTLDRQVVGFGVEIKPELVTTCIERGLNVIQRDLSGGMADFADGAFDFVVMTQTLQAVSQPERLLKEMVRVGREAVITFPNFGHWRTRWALAIGGHMPTTEALPHPWYATPNVRLCTVRDFEDLCTVQRVRILERVMVDQRHRSNRLMQAMPNLLGEIAVYRVAAR</sequence>
<dbReference type="Proteomes" id="UP000251800">
    <property type="component" value="Unassembled WGS sequence"/>
</dbReference>
<proteinExistence type="predicted"/>
<keyword evidence="2" id="KW-1185">Reference proteome</keyword>
<organism evidence="1 2">
    <name type="scientific">Abyssibacter profundi</name>
    <dbReference type="NCBI Taxonomy" id="2182787"/>
    <lineage>
        <taxon>Bacteria</taxon>
        <taxon>Pseudomonadati</taxon>
        <taxon>Pseudomonadota</taxon>
        <taxon>Gammaproteobacteria</taxon>
        <taxon>Chromatiales</taxon>
        <taxon>Oceanococcaceae</taxon>
        <taxon>Abyssibacter</taxon>
    </lineage>
</organism>